<name>A0AAU8MXB1_9GAMM</name>
<dbReference type="RefSeq" id="WP_363799623.1">
    <property type="nucleotide sequence ID" value="NZ_CP159925.1"/>
</dbReference>
<dbReference type="InterPro" id="IPR017508">
    <property type="entry name" value="HipA_N1"/>
</dbReference>
<accession>A0AAU8MXB1</accession>
<evidence type="ECO:0000259" key="4">
    <source>
        <dbReference type="Pfam" id="PF07804"/>
    </source>
</evidence>
<dbReference type="CDD" id="cd17808">
    <property type="entry name" value="HipA_Ec_like"/>
    <property type="match status" value="1"/>
</dbReference>
<evidence type="ECO:0000256" key="1">
    <source>
        <dbReference type="ARBA" id="ARBA00010164"/>
    </source>
</evidence>
<keyword evidence="3" id="KW-0418">Kinase</keyword>
<dbReference type="NCBIfam" id="TIGR03071">
    <property type="entry name" value="couple_hipA"/>
    <property type="match status" value="1"/>
</dbReference>
<evidence type="ECO:0000256" key="3">
    <source>
        <dbReference type="ARBA" id="ARBA00022777"/>
    </source>
</evidence>
<feature type="domain" description="HipA N-terminal subdomain 1" evidence="5">
    <location>
        <begin position="6"/>
        <end position="102"/>
    </location>
</feature>
<dbReference type="GO" id="GO:0005829">
    <property type="term" value="C:cytosol"/>
    <property type="evidence" value="ECO:0007669"/>
    <property type="project" value="TreeGrafter"/>
</dbReference>
<evidence type="ECO:0000313" key="6">
    <source>
        <dbReference type="EMBL" id="XCO76259.1"/>
    </source>
</evidence>
<dbReference type="InterPro" id="IPR052028">
    <property type="entry name" value="HipA_Ser/Thr_kinase"/>
</dbReference>
<feature type="domain" description="HipA-like C-terminal" evidence="4">
    <location>
        <begin position="150"/>
        <end position="383"/>
    </location>
</feature>
<dbReference type="PANTHER" id="PTHR37419:SF1">
    <property type="entry name" value="SERINE_THREONINE-PROTEIN KINASE TOXIN HIPA"/>
    <property type="match status" value="1"/>
</dbReference>
<dbReference type="Gene3D" id="1.10.1070.20">
    <property type="match status" value="1"/>
</dbReference>
<gene>
    <name evidence="6" type="ORF">ABU614_05570</name>
</gene>
<comment type="similarity">
    <text evidence="1">Belongs to the HipA Ser/Thr kinase family.</text>
</comment>
<keyword evidence="2" id="KW-0808">Transferase</keyword>
<dbReference type="PANTHER" id="PTHR37419">
    <property type="entry name" value="SERINE/THREONINE-PROTEIN KINASE TOXIN HIPA"/>
    <property type="match status" value="1"/>
</dbReference>
<dbReference type="Pfam" id="PF07804">
    <property type="entry name" value="HipA_C"/>
    <property type="match status" value="1"/>
</dbReference>
<dbReference type="GO" id="GO:0004674">
    <property type="term" value="F:protein serine/threonine kinase activity"/>
    <property type="evidence" value="ECO:0007669"/>
    <property type="project" value="TreeGrafter"/>
</dbReference>
<proteinExistence type="inferred from homology"/>
<dbReference type="AlphaFoldDB" id="A0AAU8MXB1"/>
<dbReference type="Pfam" id="PF13657">
    <property type="entry name" value="Couple_hipA"/>
    <property type="match status" value="1"/>
</dbReference>
<reference evidence="6" key="1">
    <citation type="submission" date="2024-06" db="EMBL/GenBank/DDBJ databases">
        <authorList>
            <person name="Li S."/>
        </authorList>
    </citation>
    <scope>NUCLEOTIDE SEQUENCE</scope>
    <source>
        <strain evidence="6">SR10</strain>
    </source>
</reference>
<dbReference type="InterPro" id="IPR012893">
    <property type="entry name" value="HipA-like_C"/>
</dbReference>
<evidence type="ECO:0000259" key="5">
    <source>
        <dbReference type="Pfam" id="PF13657"/>
    </source>
</evidence>
<protein>
    <submittedName>
        <fullName evidence="6">Type II toxin-antitoxin system HipA family toxin</fullName>
    </submittedName>
</protein>
<evidence type="ECO:0000256" key="2">
    <source>
        <dbReference type="ARBA" id="ARBA00022679"/>
    </source>
</evidence>
<dbReference type="EMBL" id="CP159925">
    <property type="protein sequence ID" value="XCO76259.1"/>
    <property type="molecule type" value="Genomic_DNA"/>
</dbReference>
<sequence>MELWTLLNGQHIGTVWTDRAGGLHFRYESAWRDSPEAVPLSLCLPFSFESFDQERISAVLWGLLPDNAHTLQRWAQAYQVSASNPVALLAHVGEDCAGALQFIKPERLQDLLEGKMDGQEPLDEADIADRLRRLRQDSGASRRPDDVGQFSLAGAQPKIALLEEDARWYVPSGRIPTTHILKPPSGDFDGFAENEHFCLRLAAELGMNSARTQVVRFGDEKAICVERYDRDRREDGAWQRIHQEDFCQALATPPQRKYQNQGGPSPKSMAALLRLHSSDAREDVEQLFLALGFNWMIAGTDAHAKNYSLLLGERGAIRLAPLYDISSVLPYKKRLQRKINLAMKIGNHYRWWDVNINDWISLSSELSLEPGFVVDVLKGMASQLPDLALTEARRMREDGLDHPILPRLTDEIQKSCLRASRLLSLPSRVRAKGEAPVA</sequence>
<organism evidence="6">
    <name type="scientific">Lysobacter firmicutimachus</name>
    <dbReference type="NCBI Taxonomy" id="1792846"/>
    <lineage>
        <taxon>Bacteria</taxon>
        <taxon>Pseudomonadati</taxon>
        <taxon>Pseudomonadota</taxon>
        <taxon>Gammaproteobacteria</taxon>
        <taxon>Lysobacterales</taxon>
        <taxon>Lysobacteraceae</taxon>
        <taxon>Lysobacter</taxon>
    </lineage>
</organism>